<gene>
    <name evidence="1" type="ORF">Fot_19736</name>
</gene>
<dbReference type="AlphaFoldDB" id="A0ABD1VLX8"/>
<evidence type="ECO:0000313" key="1">
    <source>
        <dbReference type="EMBL" id="KAL2538345.1"/>
    </source>
</evidence>
<evidence type="ECO:0000313" key="2">
    <source>
        <dbReference type="Proteomes" id="UP001604277"/>
    </source>
</evidence>
<dbReference type="EMBL" id="JBFOLJ010000005">
    <property type="protein sequence ID" value="KAL2538345.1"/>
    <property type="molecule type" value="Genomic_DNA"/>
</dbReference>
<keyword evidence="2" id="KW-1185">Reference proteome</keyword>
<sequence>MDCVAYNHESKVRTNGFGNIDDDEHYEYASNLGGGKSRVMPQLAPRFPSSDCTLLRTRSRPQSDCSIQNKIQPYVPTRIRTPTLPLEANLMLIVPPVELCPREANGTEILIAPDLVAALLKAR</sequence>
<dbReference type="Proteomes" id="UP001604277">
    <property type="component" value="Unassembled WGS sequence"/>
</dbReference>
<name>A0ABD1VLX8_9LAMI</name>
<accession>A0ABD1VLX8</accession>
<comment type="caution">
    <text evidence="1">The sequence shown here is derived from an EMBL/GenBank/DDBJ whole genome shotgun (WGS) entry which is preliminary data.</text>
</comment>
<organism evidence="1 2">
    <name type="scientific">Forsythia ovata</name>
    <dbReference type="NCBI Taxonomy" id="205694"/>
    <lineage>
        <taxon>Eukaryota</taxon>
        <taxon>Viridiplantae</taxon>
        <taxon>Streptophyta</taxon>
        <taxon>Embryophyta</taxon>
        <taxon>Tracheophyta</taxon>
        <taxon>Spermatophyta</taxon>
        <taxon>Magnoliopsida</taxon>
        <taxon>eudicotyledons</taxon>
        <taxon>Gunneridae</taxon>
        <taxon>Pentapetalae</taxon>
        <taxon>asterids</taxon>
        <taxon>lamiids</taxon>
        <taxon>Lamiales</taxon>
        <taxon>Oleaceae</taxon>
        <taxon>Forsythieae</taxon>
        <taxon>Forsythia</taxon>
    </lineage>
</organism>
<proteinExistence type="predicted"/>
<protein>
    <submittedName>
        <fullName evidence="1">Uncharacterized protein</fullName>
    </submittedName>
</protein>
<reference evidence="2" key="1">
    <citation type="submission" date="2024-07" db="EMBL/GenBank/DDBJ databases">
        <title>Two chromosome-level genome assemblies of Korean endemic species Abeliophyllum distichum and Forsythia ovata (Oleaceae).</title>
        <authorList>
            <person name="Jang H."/>
        </authorList>
    </citation>
    <scope>NUCLEOTIDE SEQUENCE [LARGE SCALE GENOMIC DNA]</scope>
</reference>